<reference evidence="8 9" key="1">
    <citation type="submission" date="2023-08" db="EMBL/GenBank/DDBJ databases">
        <title>Implementing the SeqCode for naming new Mesorhizobium species isolated from Vachellia karroo root nodules.</title>
        <authorList>
            <person name="Van Lill M."/>
        </authorList>
    </citation>
    <scope>NUCLEOTIDE SEQUENCE [LARGE SCALE GENOMIC DNA]</scope>
    <source>
        <strain evidence="8 9">VK2B</strain>
    </source>
</reference>
<dbReference type="InterPro" id="IPR004446">
    <property type="entry name" value="Heptose_bisP_phosphatase"/>
</dbReference>
<evidence type="ECO:0000256" key="5">
    <source>
        <dbReference type="ARBA" id="ARBA00022801"/>
    </source>
</evidence>
<dbReference type="Gene3D" id="3.40.50.1000">
    <property type="entry name" value="HAD superfamily/HAD-like"/>
    <property type="match status" value="1"/>
</dbReference>
<dbReference type="InterPro" id="IPR006543">
    <property type="entry name" value="Histidinol-phos"/>
</dbReference>
<keyword evidence="9" id="KW-1185">Reference proteome</keyword>
<dbReference type="InterPro" id="IPR036412">
    <property type="entry name" value="HAD-like_sf"/>
</dbReference>
<dbReference type="Proteomes" id="UP001280156">
    <property type="component" value="Unassembled WGS sequence"/>
</dbReference>
<keyword evidence="5 8" id="KW-0378">Hydrolase</keyword>
<dbReference type="RefSeq" id="WP_320293443.1">
    <property type="nucleotide sequence ID" value="NZ_JAVIIU010000001.1"/>
</dbReference>
<evidence type="ECO:0000313" key="9">
    <source>
        <dbReference type="Proteomes" id="UP001280156"/>
    </source>
</evidence>
<protein>
    <recommendedName>
        <fullName evidence="7">D,D-heptose 1,7-bisphosphate phosphatase</fullName>
    </recommendedName>
</protein>
<organism evidence="8 9">
    <name type="scientific">Mesorhizobium humile</name>
    <dbReference type="NCBI Taxonomy" id="3072313"/>
    <lineage>
        <taxon>Bacteria</taxon>
        <taxon>Pseudomonadati</taxon>
        <taxon>Pseudomonadota</taxon>
        <taxon>Alphaproteobacteria</taxon>
        <taxon>Hyphomicrobiales</taxon>
        <taxon>Phyllobacteriaceae</taxon>
        <taxon>Mesorhizobium</taxon>
    </lineage>
</organism>
<accession>A0ABU4YS90</accession>
<dbReference type="NCBIfam" id="TIGR01662">
    <property type="entry name" value="HAD-SF-IIIA"/>
    <property type="match status" value="1"/>
</dbReference>
<dbReference type="PANTHER" id="PTHR42891:SF1">
    <property type="entry name" value="D-GLYCERO-BETA-D-MANNO-HEPTOSE-1,7-BISPHOSPHATE 7-PHOSPHATASE"/>
    <property type="match status" value="1"/>
</dbReference>
<evidence type="ECO:0000256" key="3">
    <source>
        <dbReference type="ARBA" id="ARBA00022490"/>
    </source>
</evidence>
<comment type="caution">
    <text evidence="8">The sequence shown here is derived from an EMBL/GenBank/DDBJ whole genome shotgun (WGS) entry which is preliminary data.</text>
</comment>
<dbReference type="SUPFAM" id="SSF56784">
    <property type="entry name" value="HAD-like"/>
    <property type="match status" value="1"/>
</dbReference>
<dbReference type="CDD" id="cd07503">
    <property type="entry name" value="HAD_HisB-N"/>
    <property type="match status" value="1"/>
</dbReference>
<dbReference type="PANTHER" id="PTHR42891">
    <property type="entry name" value="D-GLYCERO-BETA-D-MANNO-HEPTOSE-1,7-BISPHOSPHATE 7-PHOSPHATASE"/>
    <property type="match status" value="1"/>
</dbReference>
<dbReference type="NCBIfam" id="TIGR01656">
    <property type="entry name" value="Histidinol-ppas"/>
    <property type="match status" value="1"/>
</dbReference>
<keyword evidence="3" id="KW-0963">Cytoplasm</keyword>
<dbReference type="NCBIfam" id="TIGR01549">
    <property type="entry name" value="HAD-SF-IA-v1"/>
    <property type="match status" value="1"/>
</dbReference>
<keyword evidence="6" id="KW-0119">Carbohydrate metabolism</keyword>
<comment type="subcellular location">
    <subcellularLocation>
        <location evidence="1">Cytoplasm</location>
    </subcellularLocation>
</comment>
<sequence length="209" mass="22240">MAESAGFPLAEPGLWVERIGSTEFPAGRPALFLDRDGTINVDTGYPDDPAAMELRDGIAPVIEAANQHGVPVIVVTNQSGIARGYFGWDAFARVNGRVLDLLSEKNAFVDMVLACAYHEAGRGALAIADHPMRKPNPGMLLEAGRQLGLDLERSLIVGDKPADMEAGQRAGLKRGWLVDGEGSTISGLSVSPLRGAHDLEDLLTTIRSL</sequence>
<evidence type="ECO:0000256" key="1">
    <source>
        <dbReference type="ARBA" id="ARBA00004496"/>
    </source>
</evidence>
<evidence type="ECO:0000256" key="2">
    <source>
        <dbReference type="ARBA" id="ARBA00005628"/>
    </source>
</evidence>
<evidence type="ECO:0000313" key="8">
    <source>
        <dbReference type="EMBL" id="MDX8489853.1"/>
    </source>
</evidence>
<comment type="similarity">
    <text evidence="2">Belongs to the GmhB family.</text>
</comment>
<dbReference type="InterPro" id="IPR006549">
    <property type="entry name" value="HAD-SF_hydro_IIIA"/>
</dbReference>
<dbReference type="EMBL" id="JAVIIV010000046">
    <property type="protein sequence ID" value="MDX8489853.1"/>
    <property type="molecule type" value="Genomic_DNA"/>
</dbReference>
<name>A0ABU4YS90_9HYPH</name>
<proteinExistence type="inferred from homology"/>
<keyword evidence="4" id="KW-0479">Metal-binding</keyword>
<dbReference type="Pfam" id="PF13242">
    <property type="entry name" value="Hydrolase_like"/>
    <property type="match status" value="1"/>
</dbReference>
<evidence type="ECO:0000256" key="6">
    <source>
        <dbReference type="ARBA" id="ARBA00023277"/>
    </source>
</evidence>
<gene>
    <name evidence="8" type="ORF">RFM52_32255</name>
</gene>
<evidence type="ECO:0000256" key="4">
    <source>
        <dbReference type="ARBA" id="ARBA00022723"/>
    </source>
</evidence>
<dbReference type="InterPro" id="IPR023214">
    <property type="entry name" value="HAD_sf"/>
</dbReference>
<dbReference type="GO" id="GO:0016787">
    <property type="term" value="F:hydrolase activity"/>
    <property type="evidence" value="ECO:0007669"/>
    <property type="project" value="UniProtKB-KW"/>
</dbReference>
<dbReference type="InterPro" id="IPR006439">
    <property type="entry name" value="HAD-SF_hydro_IA"/>
</dbReference>
<evidence type="ECO:0000256" key="7">
    <source>
        <dbReference type="ARBA" id="ARBA00031828"/>
    </source>
</evidence>